<name>A0ABR7QCU5_9FLAO</name>
<gene>
    <name evidence="1" type="ORF">H2O64_16270</name>
</gene>
<evidence type="ECO:0000313" key="2">
    <source>
        <dbReference type="Proteomes" id="UP000619238"/>
    </source>
</evidence>
<proteinExistence type="predicted"/>
<dbReference type="RefSeq" id="WP_187563275.1">
    <property type="nucleotide sequence ID" value="NZ_JACGWS010000010.1"/>
</dbReference>
<sequence>MALEPIENFDEIEIEDASDQTAAWQEKNSLKAFIFHQNDIDCLLDNEVAIAVRFYMGIRTCDSDTERTTLVPDMMVVGADSDGNDLIEEEGVSGIYNFALPCPRACDPGSVLFHKEYASTITCGETEKTVVHSTDDTCNILAYSISLDTAFVRTKLWQDQNALRSILIGKEDLSAIFKEYDATLIRIYFALGEDDLHRIILIGAEEATNDQGEKYYADIPREYLYTNDLAPCTTTHTNTCAKDSPLCHGCN</sequence>
<organism evidence="1 2">
    <name type="scientific">Kordia aestuariivivens</name>
    <dbReference type="NCBI Taxonomy" id="2759037"/>
    <lineage>
        <taxon>Bacteria</taxon>
        <taxon>Pseudomonadati</taxon>
        <taxon>Bacteroidota</taxon>
        <taxon>Flavobacteriia</taxon>
        <taxon>Flavobacteriales</taxon>
        <taxon>Flavobacteriaceae</taxon>
        <taxon>Kordia</taxon>
    </lineage>
</organism>
<dbReference type="EMBL" id="JACGWS010000010">
    <property type="protein sequence ID" value="MBC8756233.1"/>
    <property type="molecule type" value="Genomic_DNA"/>
</dbReference>
<keyword evidence="2" id="KW-1185">Reference proteome</keyword>
<evidence type="ECO:0000313" key="1">
    <source>
        <dbReference type="EMBL" id="MBC8756233.1"/>
    </source>
</evidence>
<accession>A0ABR7QCU5</accession>
<reference evidence="1 2" key="1">
    <citation type="submission" date="2020-07" db="EMBL/GenBank/DDBJ databases">
        <title>Description of Kordia aestuariivivens sp. nov., isolated from a tidal flat.</title>
        <authorList>
            <person name="Park S."/>
            <person name="Yoon J.-H."/>
        </authorList>
    </citation>
    <scope>NUCLEOTIDE SEQUENCE [LARGE SCALE GENOMIC DNA]</scope>
    <source>
        <strain evidence="1 2">YSTF-M3</strain>
    </source>
</reference>
<protein>
    <submittedName>
        <fullName evidence="1">Uncharacterized protein</fullName>
    </submittedName>
</protein>
<comment type="caution">
    <text evidence="1">The sequence shown here is derived from an EMBL/GenBank/DDBJ whole genome shotgun (WGS) entry which is preliminary data.</text>
</comment>
<dbReference type="Proteomes" id="UP000619238">
    <property type="component" value="Unassembled WGS sequence"/>
</dbReference>